<evidence type="ECO:0000256" key="5">
    <source>
        <dbReference type="ARBA" id="ARBA00022553"/>
    </source>
</evidence>
<evidence type="ECO:0000313" key="18">
    <source>
        <dbReference type="Ensembl" id="ENSACDP00005016008.1"/>
    </source>
</evidence>
<dbReference type="GO" id="GO:0030154">
    <property type="term" value="P:cell differentiation"/>
    <property type="evidence" value="ECO:0007669"/>
    <property type="project" value="TreeGrafter"/>
</dbReference>
<dbReference type="SUPFAM" id="SSF48508">
    <property type="entry name" value="Nuclear receptor ligand-binding domain"/>
    <property type="match status" value="1"/>
</dbReference>
<evidence type="ECO:0000256" key="12">
    <source>
        <dbReference type="ARBA" id="ARBA00023163"/>
    </source>
</evidence>
<dbReference type="InterPro" id="IPR001723">
    <property type="entry name" value="Nuclear_hrmn_rcpt"/>
</dbReference>
<keyword evidence="11" id="KW-0010">Activator</keyword>
<evidence type="ECO:0000256" key="13">
    <source>
        <dbReference type="ARBA" id="ARBA00023170"/>
    </source>
</evidence>
<keyword evidence="12" id="KW-0804">Transcription</keyword>
<comment type="function">
    <text evidence="1">Nuclear hormone receptor that can act as a repressor or activator of transcription. High affinity receptor for thyroid hormones, including triiodothyronine and thyroxine.</text>
</comment>
<keyword evidence="14" id="KW-0206">Cytoskeleton</keyword>
<feature type="region of interest" description="Disordered" evidence="16">
    <location>
        <begin position="67"/>
        <end position="188"/>
    </location>
</feature>
<dbReference type="PROSITE" id="PS51843">
    <property type="entry name" value="NR_LBD"/>
    <property type="match status" value="1"/>
</dbReference>
<evidence type="ECO:0000256" key="7">
    <source>
        <dbReference type="ARBA" id="ARBA00022771"/>
    </source>
</evidence>
<dbReference type="AlphaFoldDB" id="A0A8B9E319"/>
<dbReference type="InterPro" id="IPR000536">
    <property type="entry name" value="Nucl_hrmn_rcpt_lig-bd"/>
</dbReference>
<keyword evidence="8" id="KW-0862">Zinc</keyword>
<evidence type="ECO:0000256" key="1">
    <source>
        <dbReference type="ARBA" id="ARBA00003008"/>
    </source>
</evidence>
<name>A0A8B9E319_ANSCY</name>
<dbReference type="PRINTS" id="PR00546">
    <property type="entry name" value="THYROIDHORMR"/>
</dbReference>
<proteinExistence type="inferred from homology"/>
<evidence type="ECO:0000313" key="19">
    <source>
        <dbReference type="Proteomes" id="UP000694521"/>
    </source>
</evidence>
<dbReference type="InterPro" id="IPR001728">
    <property type="entry name" value="ThyrH_rcpt"/>
</dbReference>
<evidence type="ECO:0000256" key="8">
    <source>
        <dbReference type="ARBA" id="ARBA00022833"/>
    </source>
</evidence>
<feature type="domain" description="NR LBD" evidence="17">
    <location>
        <begin position="290"/>
        <end position="509"/>
    </location>
</feature>
<keyword evidence="13" id="KW-0675">Receptor</keyword>
<evidence type="ECO:0000256" key="3">
    <source>
        <dbReference type="ARBA" id="ARBA00008092"/>
    </source>
</evidence>
<organism evidence="18 19">
    <name type="scientific">Anser cygnoides</name>
    <name type="common">Swan goose</name>
    <dbReference type="NCBI Taxonomy" id="8845"/>
    <lineage>
        <taxon>Eukaryota</taxon>
        <taxon>Metazoa</taxon>
        <taxon>Chordata</taxon>
        <taxon>Craniata</taxon>
        <taxon>Vertebrata</taxon>
        <taxon>Euteleostomi</taxon>
        <taxon>Archelosauria</taxon>
        <taxon>Archosauria</taxon>
        <taxon>Dinosauria</taxon>
        <taxon>Saurischia</taxon>
        <taxon>Theropoda</taxon>
        <taxon>Coelurosauria</taxon>
        <taxon>Aves</taxon>
        <taxon>Neognathae</taxon>
        <taxon>Galloanserae</taxon>
        <taxon>Anseriformes</taxon>
        <taxon>Anatidae</taxon>
        <taxon>Anserinae</taxon>
        <taxon>Anser</taxon>
    </lineage>
</organism>
<dbReference type="SMART" id="SM00430">
    <property type="entry name" value="HOLI"/>
    <property type="match status" value="1"/>
</dbReference>
<dbReference type="GO" id="GO:0045944">
    <property type="term" value="P:positive regulation of transcription by RNA polymerase II"/>
    <property type="evidence" value="ECO:0007669"/>
    <property type="project" value="TreeGrafter"/>
</dbReference>
<evidence type="ECO:0000256" key="11">
    <source>
        <dbReference type="ARBA" id="ARBA00023159"/>
    </source>
</evidence>
<dbReference type="GO" id="GO:0008270">
    <property type="term" value="F:zinc ion binding"/>
    <property type="evidence" value="ECO:0007669"/>
    <property type="project" value="UniProtKB-KW"/>
</dbReference>
<evidence type="ECO:0000256" key="16">
    <source>
        <dbReference type="SAM" id="MobiDB-lite"/>
    </source>
</evidence>
<keyword evidence="10" id="KW-0238">DNA-binding</keyword>
<feature type="compositionally biased region" description="Low complexity" evidence="16">
    <location>
        <begin position="1"/>
        <end position="46"/>
    </location>
</feature>
<evidence type="ECO:0000256" key="9">
    <source>
        <dbReference type="ARBA" id="ARBA00023015"/>
    </source>
</evidence>
<dbReference type="GO" id="GO:0004879">
    <property type="term" value="F:nuclear receptor activity"/>
    <property type="evidence" value="ECO:0007669"/>
    <property type="project" value="InterPro"/>
</dbReference>
<sequence>PARAARASSGGPSTRASTSPVPSPGAARSPRPSGGSARRAASRSASTWACGRTVSAAALVALGTAGRRGWRGTRGGVTSVWGHGDERGHQGGDWGAEGTARSWVGGRGGEGDRGKREGTGAEGTTRGPSWDKGRWEDPGGTRRSSLGGVAGQEPAPGDRSLPGTARSPARGRCPVTSPGLTSPRGGSDHVGGGLGAAAGAAAAAAAGAGAARGADGGAAGAHRHPHRGAPAHLRLQLLPVCPLPGEPGRWETLVAKRGGGSCTVLTPPPPRMPPQPAVRLYIPSPRSPSPSGPSVPSAAPSPQLECLDEDVLPDVFSMLPHFADLSTFMIQQVIKFAKEIPAFRGLPIDDQISLLKGATLGICQIQFNTVFNAETNAWECGQHCYTIQDGALAGFQQIYLEPLLKFHISLRKLRLHEAEYVLLQAMLLFSPDHASVAQRDFIDQLQEKVALTLKSYIDHQHPMPEGRFLYAKLLLLLTELQTLKVENTRQILHIQDLSSMTPLLSEIIS</sequence>
<keyword evidence="15" id="KW-0539">Nucleus</keyword>
<reference evidence="18" key="1">
    <citation type="submission" date="2025-08" db="UniProtKB">
        <authorList>
            <consortium name="Ensembl"/>
        </authorList>
    </citation>
    <scope>IDENTIFICATION</scope>
</reference>
<evidence type="ECO:0000256" key="15">
    <source>
        <dbReference type="ARBA" id="ARBA00023242"/>
    </source>
</evidence>
<dbReference type="GO" id="GO:0000978">
    <property type="term" value="F:RNA polymerase II cis-regulatory region sequence-specific DNA binding"/>
    <property type="evidence" value="ECO:0007669"/>
    <property type="project" value="TreeGrafter"/>
</dbReference>
<dbReference type="GO" id="GO:0005856">
    <property type="term" value="C:cytoskeleton"/>
    <property type="evidence" value="ECO:0007669"/>
    <property type="project" value="UniProtKB-SubCell"/>
</dbReference>
<dbReference type="InterPro" id="IPR050234">
    <property type="entry name" value="Nuclear_hormone_rcpt_NR1"/>
</dbReference>
<keyword evidence="19" id="KW-1185">Reference proteome</keyword>
<dbReference type="Gene3D" id="1.10.565.10">
    <property type="entry name" value="Retinoid X Receptor"/>
    <property type="match status" value="1"/>
</dbReference>
<keyword evidence="7" id="KW-0863">Zinc-finger</keyword>
<dbReference type="PANTHER" id="PTHR24082">
    <property type="entry name" value="NUCLEAR HORMONE RECEPTOR"/>
    <property type="match status" value="1"/>
</dbReference>
<evidence type="ECO:0000256" key="2">
    <source>
        <dbReference type="ARBA" id="ARBA00004245"/>
    </source>
</evidence>
<feature type="region of interest" description="Disordered" evidence="16">
    <location>
        <begin position="282"/>
        <end position="302"/>
    </location>
</feature>
<protein>
    <submittedName>
        <fullName evidence="18">Nuclear receptor subfamily 1 group I member 3</fullName>
    </submittedName>
</protein>
<keyword evidence="4" id="KW-0963">Cytoplasm</keyword>
<keyword evidence="5" id="KW-0597">Phosphoprotein</keyword>
<dbReference type="Proteomes" id="UP000694521">
    <property type="component" value="Unplaced"/>
</dbReference>
<comment type="similarity">
    <text evidence="3">Belongs to the nuclear hormone receptor family. NR1 subfamily.</text>
</comment>
<feature type="compositionally biased region" description="Basic and acidic residues" evidence="16">
    <location>
        <begin position="109"/>
        <end position="119"/>
    </location>
</feature>
<dbReference type="Pfam" id="PF00104">
    <property type="entry name" value="Hormone_recep"/>
    <property type="match status" value="1"/>
</dbReference>
<keyword evidence="9" id="KW-0805">Transcription regulation</keyword>
<keyword evidence="6" id="KW-0479">Metal-binding</keyword>
<evidence type="ECO:0000259" key="17">
    <source>
        <dbReference type="PROSITE" id="PS51843"/>
    </source>
</evidence>
<feature type="region of interest" description="Disordered" evidence="16">
    <location>
        <begin position="1"/>
        <end position="51"/>
    </location>
</feature>
<dbReference type="PRINTS" id="PR00398">
    <property type="entry name" value="STRDHORMONER"/>
</dbReference>
<feature type="compositionally biased region" description="Basic and acidic residues" evidence="16">
    <location>
        <begin position="129"/>
        <end position="140"/>
    </location>
</feature>
<accession>A0A8B9E319</accession>
<dbReference type="GO" id="GO:0000122">
    <property type="term" value="P:negative regulation of transcription by RNA polymerase II"/>
    <property type="evidence" value="ECO:0007669"/>
    <property type="project" value="TreeGrafter"/>
</dbReference>
<dbReference type="PANTHER" id="PTHR24082:SF231">
    <property type="entry name" value="NUCLEAR RECEPTOR SUBFAMILY 1 GROUP I MEMBER 3"/>
    <property type="match status" value="1"/>
</dbReference>
<comment type="subcellular location">
    <subcellularLocation>
        <location evidence="2">Cytoplasm</location>
        <location evidence="2">Cytoskeleton</location>
    </subcellularLocation>
</comment>
<evidence type="ECO:0000256" key="6">
    <source>
        <dbReference type="ARBA" id="ARBA00022723"/>
    </source>
</evidence>
<evidence type="ECO:0000256" key="14">
    <source>
        <dbReference type="ARBA" id="ARBA00023212"/>
    </source>
</evidence>
<evidence type="ECO:0000256" key="4">
    <source>
        <dbReference type="ARBA" id="ARBA00022490"/>
    </source>
</evidence>
<dbReference type="InterPro" id="IPR035500">
    <property type="entry name" value="NHR-like_dom_sf"/>
</dbReference>
<reference evidence="18" key="2">
    <citation type="submission" date="2025-09" db="UniProtKB">
        <authorList>
            <consortium name="Ensembl"/>
        </authorList>
    </citation>
    <scope>IDENTIFICATION</scope>
</reference>
<evidence type="ECO:0000256" key="10">
    <source>
        <dbReference type="ARBA" id="ARBA00023125"/>
    </source>
</evidence>
<dbReference type="Ensembl" id="ENSACDT00005019269.1">
    <property type="protein sequence ID" value="ENSACDP00005016008.1"/>
    <property type="gene ID" value="ENSACDG00005011729.1"/>
</dbReference>